<dbReference type="InParanoid" id="W4JX12"/>
<dbReference type="EMBL" id="KI925463">
    <property type="protein sequence ID" value="ETW77411.1"/>
    <property type="molecule type" value="Genomic_DNA"/>
</dbReference>
<feature type="region of interest" description="Disordered" evidence="1">
    <location>
        <begin position="256"/>
        <end position="304"/>
    </location>
</feature>
<feature type="compositionally biased region" description="Acidic residues" evidence="1">
    <location>
        <begin position="443"/>
        <end position="452"/>
    </location>
</feature>
<dbReference type="KEGG" id="hir:HETIRDRAFT_446319"/>
<gene>
    <name evidence="2" type="ORF">HETIRDRAFT_446319</name>
</gene>
<name>W4JX12_HETIT</name>
<sequence>MLIRVVPLPPLPTILFTITFPNLTRDLPMPPYWDVQLQRLAAEDLEIPHSIHSLDKAAWIPALLQEVTFDMTSLTVSALFVDHSVEEWPLMGRECVSALESVLRDVNDSALESEQERADAPPQPPPAPLPPPVQAKHSKHKKQRSLLMSLVASLVPSCASFPPTPPPSHTIQAPSPAPSAPAVPSLSARVLRRRARSTLVDAYRRYVLTELKARLHPGGFSPWIVSSMLRRATEKMTWIVQQAGGIVPDLRDYSHFSSDDQLSSPAPTLMPPPLDDEDEDGDLRSLADTNSTDTDGSSVHTPTNTVAVRSHRPGYDCNVPRSPSPQAFSREDLEMYAALSNQTLHLRRLLVHMEVVQKNLALEERQLHSVLEIKSKRRAWSNARYQGRSEVKHVGLSTPFRSSPLARFAPITRETLRVPCGGGFLSVRTMDYDVACLFPVSETDEEGEEQDLESGLYTPTSVPSSPSSAGWGDMLETQSAALEPPRIRARTRSIHRLQALDLDPTLSPDPPILLVPPPSPASPCPSSLVHTIPAYVAAPVPVPAHHHKAMFDEFGVGIVDGDETTTTEFTLSMDVQFKPTSRTFEYERDEWLPGVVVDCR</sequence>
<feature type="compositionally biased region" description="Polar residues" evidence="1">
    <location>
        <begin position="287"/>
        <end position="304"/>
    </location>
</feature>
<keyword evidence="3" id="KW-1185">Reference proteome</keyword>
<dbReference type="HOGENOM" id="CLU_025747_0_0_1"/>
<feature type="region of interest" description="Disordered" evidence="1">
    <location>
        <begin position="108"/>
        <end position="140"/>
    </location>
</feature>
<feature type="compositionally biased region" description="Pro residues" evidence="1">
    <location>
        <begin position="121"/>
        <end position="133"/>
    </location>
</feature>
<proteinExistence type="predicted"/>
<dbReference type="RefSeq" id="XP_009550920.1">
    <property type="nucleotide sequence ID" value="XM_009552625.1"/>
</dbReference>
<dbReference type="OrthoDB" id="3224257at2759"/>
<dbReference type="GeneID" id="20675685"/>
<organism evidence="2 3">
    <name type="scientific">Heterobasidion irregulare (strain TC 32-1)</name>
    <dbReference type="NCBI Taxonomy" id="747525"/>
    <lineage>
        <taxon>Eukaryota</taxon>
        <taxon>Fungi</taxon>
        <taxon>Dikarya</taxon>
        <taxon>Basidiomycota</taxon>
        <taxon>Agaricomycotina</taxon>
        <taxon>Agaricomycetes</taxon>
        <taxon>Russulales</taxon>
        <taxon>Bondarzewiaceae</taxon>
        <taxon>Heterobasidion</taxon>
        <taxon>Heterobasidion annosum species complex</taxon>
    </lineage>
</organism>
<feature type="region of interest" description="Disordered" evidence="1">
    <location>
        <begin position="161"/>
        <end position="183"/>
    </location>
</feature>
<evidence type="ECO:0000256" key="1">
    <source>
        <dbReference type="SAM" id="MobiDB-lite"/>
    </source>
</evidence>
<dbReference type="Proteomes" id="UP000030671">
    <property type="component" value="Unassembled WGS sequence"/>
</dbReference>
<dbReference type="AlphaFoldDB" id="W4JX12"/>
<feature type="compositionally biased region" description="Low complexity" evidence="1">
    <location>
        <begin position="453"/>
        <end position="468"/>
    </location>
</feature>
<accession>W4JX12</accession>
<dbReference type="eggNOG" id="ENOG502SE8V">
    <property type="taxonomic scope" value="Eukaryota"/>
</dbReference>
<protein>
    <submittedName>
        <fullName evidence="2">Uncharacterized protein</fullName>
    </submittedName>
</protein>
<reference evidence="2 3" key="1">
    <citation type="journal article" date="2012" name="New Phytol.">
        <title>Insight into trade-off between wood decay and parasitism from the genome of a fungal forest pathogen.</title>
        <authorList>
            <person name="Olson A."/>
            <person name="Aerts A."/>
            <person name="Asiegbu F."/>
            <person name="Belbahri L."/>
            <person name="Bouzid O."/>
            <person name="Broberg A."/>
            <person name="Canback B."/>
            <person name="Coutinho P.M."/>
            <person name="Cullen D."/>
            <person name="Dalman K."/>
            <person name="Deflorio G."/>
            <person name="van Diepen L.T."/>
            <person name="Dunand C."/>
            <person name="Duplessis S."/>
            <person name="Durling M."/>
            <person name="Gonthier P."/>
            <person name="Grimwood J."/>
            <person name="Fossdal C.G."/>
            <person name="Hansson D."/>
            <person name="Henrissat B."/>
            <person name="Hietala A."/>
            <person name="Himmelstrand K."/>
            <person name="Hoffmeister D."/>
            <person name="Hogberg N."/>
            <person name="James T.Y."/>
            <person name="Karlsson M."/>
            <person name="Kohler A."/>
            <person name="Kues U."/>
            <person name="Lee Y.H."/>
            <person name="Lin Y.C."/>
            <person name="Lind M."/>
            <person name="Lindquist E."/>
            <person name="Lombard V."/>
            <person name="Lucas S."/>
            <person name="Lunden K."/>
            <person name="Morin E."/>
            <person name="Murat C."/>
            <person name="Park J."/>
            <person name="Raffaello T."/>
            <person name="Rouze P."/>
            <person name="Salamov A."/>
            <person name="Schmutz J."/>
            <person name="Solheim H."/>
            <person name="Stahlberg J."/>
            <person name="Velez H."/>
            <person name="de Vries R.P."/>
            <person name="Wiebenga A."/>
            <person name="Woodward S."/>
            <person name="Yakovlev I."/>
            <person name="Garbelotto M."/>
            <person name="Martin F."/>
            <person name="Grigoriev I.V."/>
            <person name="Stenlid J."/>
        </authorList>
    </citation>
    <scope>NUCLEOTIDE SEQUENCE [LARGE SCALE GENOMIC DNA]</scope>
    <source>
        <strain evidence="2 3">TC 32-1</strain>
    </source>
</reference>
<feature type="region of interest" description="Disordered" evidence="1">
    <location>
        <begin position="443"/>
        <end position="470"/>
    </location>
</feature>
<evidence type="ECO:0000313" key="3">
    <source>
        <dbReference type="Proteomes" id="UP000030671"/>
    </source>
</evidence>
<evidence type="ECO:0000313" key="2">
    <source>
        <dbReference type="EMBL" id="ETW77411.1"/>
    </source>
</evidence>